<dbReference type="GeneID" id="98291102"/>
<accession>A0ABY8CHK9</accession>
<evidence type="ECO:0000256" key="1">
    <source>
        <dbReference type="SAM" id="Phobius"/>
    </source>
</evidence>
<name>A0ABY8CHK9_9ARCH</name>
<dbReference type="Proteomes" id="UP001218034">
    <property type="component" value="Chromosome"/>
</dbReference>
<feature type="transmembrane region" description="Helical" evidence="1">
    <location>
        <begin position="12"/>
        <end position="34"/>
    </location>
</feature>
<evidence type="ECO:0000313" key="3">
    <source>
        <dbReference type="Proteomes" id="UP001218034"/>
    </source>
</evidence>
<reference evidence="2 3" key="1">
    <citation type="submission" date="2022-09" db="EMBL/GenBank/DDBJ databases">
        <title>Xylan utilization by haloarchaea-nanohaloarchaea associations.</title>
        <authorList>
            <person name="Yakimov M."/>
        </authorList>
    </citation>
    <scope>NUCLEOTIDE SEQUENCE [LARGE SCALE GENOMIC DNA]</scope>
    <source>
        <strain evidence="2 3">SVXNc</strain>
    </source>
</reference>
<organism evidence="2 3">
    <name type="scientific">Candidatus Nanohalococcus occultus</name>
    <dbReference type="NCBI Taxonomy" id="2978047"/>
    <lineage>
        <taxon>Archaea</taxon>
        <taxon>Candidatus Nanohalarchaeota</taxon>
        <taxon>Candidatus Nanohalarchaeota incertae sedis</taxon>
        <taxon>Candidatus Nanohalococcus</taxon>
    </lineage>
</organism>
<dbReference type="RefSeq" id="WP_347721834.1">
    <property type="nucleotide sequence ID" value="NZ_CP104395.1"/>
</dbReference>
<keyword evidence="1" id="KW-0472">Membrane</keyword>
<protein>
    <submittedName>
        <fullName evidence="2">Uncharacterized protein</fullName>
    </submittedName>
</protein>
<sequence length="51" mass="5530">MKYRKGMISISFTMKIVIGVITVALILAAATGWVDQLLGDFANSVEFPSPQ</sequence>
<dbReference type="EMBL" id="CP104395">
    <property type="protein sequence ID" value="WEL20005.1"/>
    <property type="molecule type" value="Genomic_DNA"/>
</dbReference>
<keyword evidence="1" id="KW-1133">Transmembrane helix</keyword>
<evidence type="ECO:0000313" key="2">
    <source>
        <dbReference type="EMBL" id="WEL20005.1"/>
    </source>
</evidence>
<gene>
    <name evidence="2" type="ORF">SVXNc_1013</name>
</gene>
<keyword evidence="3" id="KW-1185">Reference proteome</keyword>
<keyword evidence="1" id="KW-0812">Transmembrane</keyword>
<proteinExistence type="predicted"/>